<sequence>MPYKPKDIADYFLLKGADDANMTPMKLIKLVYIAHGWSLGIYNKTLINEKPQAWKFGPVIPSLYDEFKEFGNKKIEKVVQKPNLEKELEDFLDKIWNVYGKYTGVQLSAKTHEPNTPWSKTWEKAKEYFNTFSLQIPDSLIREHYLSKIHNTNS</sequence>
<keyword evidence="3" id="KW-1185">Reference proteome</keyword>
<dbReference type="Pfam" id="PF13274">
    <property type="entry name" value="SocA_Panacea"/>
    <property type="match status" value="1"/>
</dbReference>
<name>A0ABW8PC30_9FLAO</name>
<dbReference type="InterPro" id="IPR025272">
    <property type="entry name" value="SocA_Panacea"/>
</dbReference>
<accession>A0ABW8PC30</accession>
<protein>
    <submittedName>
        <fullName evidence="2">Type II toxin-antitoxin system antitoxin SocA domain-containing protein</fullName>
    </submittedName>
</protein>
<evidence type="ECO:0000259" key="1">
    <source>
        <dbReference type="Pfam" id="PF13274"/>
    </source>
</evidence>
<dbReference type="RefSeq" id="WP_165624362.1">
    <property type="nucleotide sequence ID" value="NZ_JAZGZP010000030.1"/>
</dbReference>
<feature type="domain" description="Antitoxin SocA-like Panacea" evidence="1">
    <location>
        <begin position="27"/>
        <end position="118"/>
    </location>
</feature>
<dbReference type="EMBL" id="JAZGZP010000030">
    <property type="protein sequence ID" value="MFK7002115.1"/>
    <property type="molecule type" value="Genomic_DNA"/>
</dbReference>
<proteinExistence type="predicted"/>
<dbReference type="Proteomes" id="UP001621706">
    <property type="component" value="Unassembled WGS sequence"/>
</dbReference>
<evidence type="ECO:0000313" key="2">
    <source>
        <dbReference type="EMBL" id="MFK7002115.1"/>
    </source>
</evidence>
<evidence type="ECO:0000313" key="3">
    <source>
        <dbReference type="Proteomes" id="UP001621706"/>
    </source>
</evidence>
<organism evidence="2 3">
    <name type="scientific">Flavobacterium oreochromis</name>
    <dbReference type="NCBI Taxonomy" id="2906078"/>
    <lineage>
        <taxon>Bacteria</taxon>
        <taxon>Pseudomonadati</taxon>
        <taxon>Bacteroidota</taxon>
        <taxon>Flavobacteriia</taxon>
        <taxon>Flavobacteriales</taxon>
        <taxon>Flavobacteriaceae</taxon>
        <taxon>Flavobacterium</taxon>
    </lineage>
</organism>
<gene>
    <name evidence="2" type="ORF">V3I07_14615</name>
</gene>
<comment type="caution">
    <text evidence="2">The sequence shown here is derived from an EMBL/GenBank/DDBJ whole genome shotgun (WGS) entry which is preliminary data.</text>
</comment>
<reference evidence="2 3" key="1">
    <citation type="submission" date="2024-02" db="EMBL/GenBank/DDBJ databases">
        <title>Comparative Genomic Analysis of Flavobacterium Species Causing Columnaris Disease of Freshwater Fish in Thailand: Insights into Virulence and Resistance Mechanisms.</title>
        <authorList>
            <person name="Nguyen D."/>
            <person name="Chokmangmeepisarn P."/>
            <person name="Khianchaikhan K."/>
            <person name="Morishita M."/>
            <person name="Bunnoy A."/>
            <person name="Rodkhum C."/>
        </authorList>
    </citation>
    <scope>NUCLEOTIDE SEQUENCE [LARGE SCALE GENOMIC DNA]</scope>
    <source>
        <strain evidence="2 3">CNRT2201</strain>
    </source>
</reference>